<comment type="caution">
    <text evidence="4">The sequence shown here is derived from an EMBL/GenBank/DDBJ whole genome shotgun (WGS) entry which is preliminary data.</text>
</comment>
<evidence type="ECO:0000313" key="4">
    <source>
        <dbReference type="EMBL" id="RHB01910.1"/>
    </source>
</evidence>
<dbReference type="RefSeq" id="WP_118011962.1">
    <property type="nucleotide sequence ID" value="NZ_CAUWDM010000112.1"/>
</dbReference>
<reference evidence="4 5" key="1">
    <citation type="submission" date="2018-08" db="EMBL/GenBank/DDBJ databases">
        <title>A genome reference for cultivated species of the human gut microbiota.</title>
        <authorList>
            <person name="Zou Y."/>
            <person name="Xue W."/>
            <person name="Luo G."/>
        </authorList>
    </citation>
    <scope>NUCLEOTIDE SEQUENCE [LARGE SCALE GENOMIC DNA]</scope>
    <source>
        <strain evidence="4 5">AM42-13AC</strain>
    </source>
</reference>
<name>A0A413UAH4_9FIRM</name>
<keyword evidence="3" id="KW-0677">Repeat</keyword>
<dbReference type="SUPFAM" id="SSF51161">
    <property type="entry name" value="Trimeric LpxA-like enzymes"/>
    <property type="match status" value="1"/>
</dbReference>
<dbReference type="InterPro" id="IPR051159">
    <property type="entry name" value="Hexapeptide_acetyltransf"/>
</dbReference>
<evidence type="ECO:0000313" key="5">
    <source>
        <dbReference type="Proteomes" id="UP000285288"/>
    </source>
</evidence>
<dbReference type="InterPro" id="IPR001451">
    <property type="entry name" value="Hexapep"/>
</dbReference>
<proteinExistence type="inferred from homology"/>
<dbReference type="InterPro" id="IPR018357">
    <property type="entry name" value="Hexapep_transf_CS"/>
</dbReference>
<dbReference type="InterPro" id="IPR011004">
    <property type="entry name" value="Trimer_LpxA-like_sf"/>
</dbReference>
<sequence>MDTEIEVRKMECKEIRVDIRNASIKESTEGQRQTKILFQINHTMPFTDEYNHLLKELFGNNLGDGSRISPPLNGACVGSVKIGRNVFINTNLLAMARGGITIEDNAMIAANVQLISNNHDPYDLCTLTCKPVLIREYAWVGAGATILPGVSIGRHAIVGAGSVVTKDVPDYAVAVGNPAKVIKMLDKEKFQED</sequence>
<protein>
    <submittedName>
        <fullName evidence="4">Galactoside O-acetyltransferase</fullName>
    </submittedName>
</protein>
<dbReference type="EMBL" id="QSGD01000051">
    <property type="protein sequence ID" value="RHB01910.1"/>
    <property type="molecule type" value="Genomic_DNA"/>
</dbReference>
<dbReference type="Pfam" id="PF14602">
    <property type="entry name" value="Hexapep_2"/>
    <property type="match status" value="1"/>
</dbReference>
<keyword evidence="2 4" id="KW-0808">Transferase</keyword>
<dbReference type="PROSITE" id="PS00101">
    <property type="entry name" value="HEXAPEP_TRANSFERASES"/>
    <property type="match status" value="1"/>
</dbReference>
<dbReference type="Proteomes" id="UP000285288">
    <property type="component" value="Unassembled WGS sequence"/>
</dbReference>
<comment type="similarity">
    <text evidence="1">Belongs to the transferase hexapeptide repeat family.</text>
</comment>
<evidence type="ECO:0000256" key="3">
    <source>
        <dbReference type="ARBA" id="ARBA00022737"/>
    </source>
</evidence>
<accession>A0A413UAH4</accession>
<evidence type="ECO:0000256" key="1">
    <source>
        <dbReference type="ARBA" id="ARBA00007274"/>
    </source>
</evidence>
<evidence type="ECO:0000256" key="2">
    <source>
        <dbReference type="ARBA" id="ARBA00022679"/>
    </source>
</evidence>
<dbReference type="AlphaFoldDB" id="A0A413UAH4"/>
<dbReference type="PANTHER" id="PTHR23416">
    <property type="entry name" value="SIALIC ACID SYNTHASE-RELATED"/>
    <property type="match status" value="1"/>
</dbReference>
<dbReference type="Pfam" id="PF00132">
    <property type="entry name" value="Hexapep"/>
    <property type="match status" value="1"/>
</dbReference>
<gene>
    <name evidence="4" type="ORF">DW907_10235</name>
</gene>
<dbReference type="PANTHER" id="PTHR23416:SF23">
    <property type="entry name" value="ACETYLTRANSFERASE C18B11.09C-RELATED"/>
    <property type="match status" value="1"/>
</dbReference>
<dbReference type="GO" id="GO:0008374">
    <property type="term" value="F:O-acyltransferase activity"/>
    <property type="evidence" value="ECO:0007669"/>
    <property type="project" value="TreeGrafter"/>
</dbReference>
<dbReference type="Gene3D" id="2.160.10.10">
    <property type="entry name" value="Hexapeptide repeat proteins"/>
    <property type="match status" value="1"/>
</dbReference>
<organism evidence="4 5">
    <name type="scientific">Holdemanella biformis</name>
    <dbReference type="NCBI Taxonomy" id="1735"/>
    <lineage>
        <taxon>Bacteria</taxon>
        <taxon>Bacillati</taxon>
        <taxon>Bacillota</taxon>
        <taxon>Erysipelotrichia</taxon>
        <taxon>Erysipelotrichales</taxon>
        <taxon>Erysipelotrichaceae</taxon>
        <taxon>Holdemanella</taxon>
    </lineage>
</organism>
<dbReference type="GO" id="GO:0005829">
    <property type="term" value="C:cytosol"/>
    <property type="evidence" value="ECO:0007669"/>
    <property type="project" value="TreeGrafter"/>
</dbReference>